<name>A0A6C0L9J5_9ZZZZ</name>
<dbReference type="EMBL" id="MN740444">
    <property type="protein sequence ID" value="QHU26765.1"/>
    <property type="molecule type" value="Genomic_DNA"/>
</dbReference>
<dbReference type="GO" id="GO:0003677">
    <property type="term" value="F:DNA binding"/>
    <property type="evidence" value="ECO:0007669"/>
    <property type="project" value="InterPro"/>
</dbReference>
<dbReference type="AlphaFoldDB" id="A0A6C0L9J5"/>
<dbReference type="GO" id="GO:0051276">
    <property type="term" value="P:chromosome organization"/>
    <property type="evidence" value="ECO:0007669"/>
    <property type="project" value="InterPro"/>
</dbReference>
<dbReference type="Pfam" id="PF19060">
    <property type="entry name" value="DVNP"/>
    <property type="match status" value="1"/>
</dbReference>
<organism evidence="1">
    <name type="scientific">viral metagenome</name>
    <dbReference type="NCBI Taxonomy" id="1070528"/>
    <lineage>
        <taxon>unclassified sequences</taxon>
        <taxon>metagenomes</taxon>
        <taxon>organismal metagenomes</taxon>
    </lineage>
</organism>
<accession>A0A6C0L9J5</accession>
<proteinExistence type="predicted"/>
<protein>
    <submittedName>
        <fullName evidence="1">Uncharacterized protein</fullName>
    </submittedName>
</protein>
<dbReference type="InterPro" id="IPR043928">
    <property type="entry name" value="DNVP"/>
</dbReference>
<sequence>MIQRLPYFFVYNIYSIMHRRTKHEDGTFHINGHKYNELHGSRVKVMNGTALETNGGLRKSDLKYNKAGRIVSALKSKSAKKEKRLEKAGYFTQKGKFGFVKKDVKTRKNRTRKH</sequence>
<evidence type="ECO:0000313" key="1">
    <source>
        <dbReference type="EMBL" id="QHU26765.1"/>
    </source>
</evidence>
<reference evidence="1" key="1">
    <citation type="journal article" date="2020" name="Nature">
        <title>Giant virus diversity and host interactions through global metagenomics.</title>
        <authorList>
            <person name="Schulz F."/>
            <person name="Roux S."/>
            <person name="Paez-Espino D."/>
            <person name="Jungbluth S."/>
            <person name="Walsh D.A."/>
            <person name="Denef V.J."/>
            <person name="McMahon K.D."/>
            <person name="Konstantinidis K.T."/>
            <person name="Eloe-Fadrosh E.A."/>
            <person name="Kyrpides N.C."/>
            <person name="Woyke T."/>
        </authorList>
    </citation>
    <scope>NUCLEOTIDE SEQUENCE</scope>
    <source>
        <strain evidence="1">GVMAG-M-3300027759-42</strain>
    </source>
</reference>